<dbReference type="SUPFAM" id="SSF55469">
    <property type="entry name" value="FMN-dependent nitroreductase-like"/>
    <property type="match status" value="2"/>
</dbReference>
<dbReference type="Pfam" id="PF00881">
    <property type="entry name" value="Nitroreductase"/>
    <property type="match status" value="1"/>
</dbReference>
<organism evidence="2 3">
    <name type="scientific">Pseudonocardia eucalypti</name>
    <dbReference type="NCBI Taxonomy" id="648755"/>
    <lineage>
        <taxon>Bacteria</taxon>
        <taxon>Bacillati</taxon>
        <taxon>Actinomycetota</taxon>
        <taxon>Actinomycetes</taxon>
        <taxon>Pseudonocardiales</taxon>
        <taxon>Pseudonocardiaceae</taxon>
        <taxon>Pseudonocardia</taxon>
    </lineage>
</organism>
<protein>
    <submittedName>
        <fullName evidence="2">NAD(P)H nitroreductase</fullName>
    </submittedName>
</protein>
<dbReference type="InterPro" id="IPR000415">
    <property type="entry name" value="Nitroreductase-like"/>
</dbReference>
<reference evidence="3" key="1">
    <citation type="journal article" date="2019" name="Int. J. Syst. Evol. Microbiol.">
        <title>The Global Catalogue of Microorganisms (GCM) 10K type strain sequencing project: providing services to taxonomists for standard genome sequencing and annotation.</title>
        <authorList>
            <consortium name="The Broad Institute Genomics Platform"/>
            <consortium name="The Broad Institute Genome Sequencing Center for Infectious Disease"/>
            <person name="Wu L."/>
            <person name="Ma J."/>
        </authorList>
    </citation>
    <scope>NUCLEOTIDE SEQUENCE [LARGE SCALE GENOMIC DNA]</scope>
    <source>
        <strain evidence="3">JCM 18303</strain>
    </source>
</reference>
<proteinExistence type="predicted"/>
<dbReference type="NCBIfam" id="NF047509">
    <property type="entry name" value="Rv3131_FMN_oxido"/>
    <property type="match status" value="1"/>
</dbReference>
<sequence length="341" mass="37288">MAKTSRHGTGLSADLSADLSAAVSDALRAPSVHNTQPWRWRIGADRVELHADWTRHLPWTDPDRRDLMISCGAALHHLRVALAARDLAIRVRRMPDPDRLGHLATITVTPGDADPAMAALYPVIEQRRTDRRRMSHRPVPRHLLRECAQQAEHQGAELIAATAPAVRERLEAALARGAREQQVAPGYAAELALWTARYPGGRDGVPAENVPAAPTDLLEPSPLRRFPRARLSQPHQSLNKAAIRGGAELLVLVTAEDEPLDWLRAGEATSAVLLTATRAGLATTPLSQAIETSVSRRELRHSVLRVSAYPQLVVRIGWPASRAAELPPTPRRDLGSVLLTH</sequence>
<dbReference type="PANTHER" id="PTHR23026:SF123">
    <property type="entry name" value="NAD(P)H NITROREDUCTASE RV3131-RELATED"/>
    <property type="match status" value="1"/>
</dbReference>
<evidence type="ECO:0000313" key="3">
    <source>
        <dbReference type="Proteomes" id="UP001428817"/>
    </source>
</evidence>
<gene>
    <name evidence="2" type="ORF">GCM10023321_47810</name>
</gene>
<dbReference type="PANTHER" id="PTHR23026">
    <property type="entry name" value="NADPH NITROREDUCTASE"/>
    <property type="match status" value="1"/>
</dbReference>
<keyword evidence="3" id="KW-1185">Reference proteome</keyword>
<comment type="caution">
    <text evidence="2">The sequence shown here is derived from an EMBL/GenBank/DDBJ whole genome shotgun (WGS) entry which is preliminary data.</text>
</comment>
<dbReference type="RefSeq" id="WP_185065914.1">
    <property type="nucleotide sequence ID" value="NZ_BAABJP010000026.1"/>
</dbReference>
<dbReference type="EMBL" id="BAABJP010000026">
    <property type="protein sequence ID" value="GAA5162347.1"/>
    <property type="molecule type" value="Genomic_DNA"/>
</dbReference>
<accession>A0ABP9QI74</accession>
<dbReference type="Gene3D" id="3.40.109.10">
    <property type="entry name" value="NADH Oxidase"/>
    <property type="match status" value="1"/>
</dbReference>
<dbReference type="InterPro" id="IPR029479">
    <property type="entry name" value="Nitroreductase"/>
</dbReference>
<name>A0ABP9QI74_9PSEU</name>
<dbReference type="InterPro" id="IPR050627">
    <property type="entry name" value="Nitroreductase/BluB"/>
</dbReference>
<evidence type="ECO:0000259" key="1">
    <source>
        <dbReference type="Pfam" id="PF00881"/>
    </source>
</evidence>
<feature type="domain" description="Nitroreductase" evidence="1">
    <location>
        <begin position="124"/>
        <end position="317"/>
    </location>
</feature>
<dbReference type="Proteomes" id="UP001428817">
    <property type="component" value="Unassembled WGS sequence"/>
</dbReference>
<evidence type="ECO:0000313" key="2">
    <source>
        <dbReference type="EMBL" id="GAA5162347.1"/>
    </source>
</evidence>